<reference evidence="1 2" key="1">
    <citation type="journal article" date="2018" name="Mol. Ecol.">
        <title>The obligate alkalophilic soda-lake fungus Sodiomyces alkalinus has shifted to a protein diet.</title>
        <authorList>
            <person name="Grum-Grzhimaylo A.A."/>
            <person name="Falkoski D.L."/>
            <person name="van den Heuvel J."/>
            <person name="Valero-Jimenez C.A."/>
            <person name="Min B."/>
            <person name="Choi I.G."/>
            <person name="Lipzen A."/>
            <person name="Daum C.G."/>
            <person name="Aanen D.K."/>
            <person name="Tsang A."/>
            <person name="Henrissat B."/>
            <person name="Bilanenko E.N."/>
            <person name="de Vries R.P."/>
            <person name="van Kan J.A.L."/>
            <person name="Grigoriev I.V."/>
            <person name="Debets A.J.M."/>
        </authorList>
    </citation>
    <scope>NUCLEOTIDE SEQUENCE [LARGE SCALE GENOMIC DNA]</scope>
    <source>
        <strain evidence="1 2">F11</strain>
    </source>
</reference>
<accession>A0A3N2Q022</accession>
<dbReference type="OrthoDB" id="406152at2759"/>
<proteinExistence type="predicted"/>
<dbReference type="EMBL" id="ML119053">
    <property type="protein sequence ID" value="ROT40114.1"/>
    <property type="molecule type" value="Genomic_DNA"/>
</dbReference>
<organism evidence="1 2">
    <name type="scientific">Sodiomyces alkalinus (strain CBS 110278 / VKM F-3762 / F11)</name>
    <name type="common">Alkaliphilic filamentous fungus</name>
    <dbReference type="NCBI Taxonomy" id="1314773"/>
    <lineage>
        <taxon>Eukaryota</taxon>
        <taxon>Fungi</taxon>
        <taxon>Dikarya</taxon>
        <taxon>Ascomycota</taxon>
        <taxon>Pezizomycotina</taxon>
        <taxon>Sordariomycetes</taxon>
        <taxon>Hypocreomycetidae</taxon>
        <taxon>Glomerellales</taxon>
        <taxon>Plectosphaerellaceae</taxon>
        <taxon>Sodiomyces</taxon>
    </lineage>
</organism>
<sequence length="98" mass="10731">MCQVTLHQNVNCKCRWGEISLPCGPGMGFSTCGQIGSGVARPGPMTQKSAYRLCPEHGLHGVYDRNCIRMVVGTRRGLKWGTGPNRQDSGCEFRCVVM</sequence>
<protein>
    <submittedName>
        <fullName evidence="1">Uncharacterized protein</fullName>
    </submittedName>
</protein>
<gene>
    <name evidence="1" type="ORF">SODALDRAFT_146123</name>
</gene>
<dbReference type="AlphaFoldDB" id="A0A3N2Q022"/>
<dbReference type="Proteomes" id="UP000272025">
    <property type="component" value="Unassembled WGS sequence"/>
</dbReference>
<evidence type="ECO:0000313" key="1">
    <source>
        <dbReference type="EMBL" id="ROT40114.1"/>
    </source>
</evidence>
<keyword evidence="2" id="KW-1185">Reference proteome</keyword>
<name>A0A3N2Q022_SODAK</name>
<dbReference type="RefSeq" id="XP_028467920.1">
    <property type="nucleotide sequence ID" value="XM_028606823.1"/>
</dbReference>
<dbReference type="GeneID" id="39575301"/>
<evidence type="ECO:0000313" key="2">
    <source>
        <dbReference type="Proteomes" id="UP000272025"/>
    </source>
</evidence>